<protein>
    <recommendedName>
        <fullName evidence="1">Plant heme peroxidase family profile domain-containing protein</fullName>
    </recommendedName>
</protein>
<dbReference type="PROSITE" id="PS50873">
    <property type="entry name" value="PEROXIDASE_4"/>
    <property type="match status" value="1"/>
</dbReference>
<evidence type="ECO:0000313" key="2">
    <source>
        <dbReference type="EMBL" id="KAJ6996766.1"/>
    </source>
</evidence>
<sequence>MANYQELFYTHFITAMIRLGITWVKTGNEGEIRQDCGSFNNNSVYSIAKFQQADHVWVCSLTLALNPIT</sequence>
<dbReference type="GO" id="GO:0006979">
    <property type="term" value="P:response to oxidative stress"/>
    <property type="evidence" value="ECO:0007669"/>
    <property type="project" value="InterPro"/>
</dbReference>
<dbReference type="SUPFAM" id="SSF48113">
    <property type="entry name" value="Heme-dependent peroxidases"/>
    <property type="match status" value="1"/>
</dbReference>
<comment type="caution">
    <text evidence="2">The sequence shown here is derived from an EMBL/GenBank/DDBJ whole genome shotgun (WGS) entry which is preliminary data.</text>
</comment>
<gene>
    <name evidence="2" type="ORF">NC653_013381</name>
</gene>
<dbReference type="Proteomes" id="UP001164929">
    <property type="component" value="Chromosome 5"/>
</dbReference>
<evidence type="ECO:0000313" key="3">
    <source>
        <dbReference type="Proteomes" id="UP001164929"/>
    </source>
</evidence>
<dbReference type="Gene3D" id="1.10.520.10">
    <property type="match status" value="1"/>
</dbReference>
<reference evidence="2" key="1">
    <citation type="journal article" date="2023" name="Mol. Ecol. Resour.">
        <title>Chromosome-level genome assembly of a triploid poplar Populus alba 'Berolinensis'.</title>
        <authorList>
            <person name="Chen S."/>
            <person name="Yu Y."/>
            <person name="Wang X."/>
            <person name="Wang S."/>
            <person name="Zhang T."/>
            <person name="Zhou Y."/>
            <person name="He R."/>
            <person name="Meng N."/>
            <person name="Wang Y."/>
            <person name="Liu W."/>
            <person name="Liu Z."/>
            <person name="Liu J."/>
            <person name="Guo Q."/>
            <person name="Huang H."/>
            <person name="Sederoff R.R."/>
            <person name="Wang G."/>
            <person name="Qu G."/>
            <person name="Chen S."/>
        </authorList>
    </citation>
    <scope>NUCLEOTIDE SEQUENCE</scope>
    <source>
        <strain evidence="2">SC-2020</strain>
    </source>
</reference>
<dbReference type="InterPro" id="IPR010255">
    <property type="entry name" value="Haem_peroxidase_sf"/>
</dbReference>
<name>A0AAD6W2Y4_9ROSI</name>
<accession>A0AAD6W2Y4</accession>
<dbReference type="AlphaFoldDB" id="A0AAD6W2Y4"/>
<dbReference type="GO" id="GO:0020037">
    <property type="term" value="F:heme binding"/>
    <property type="evidence" value="ECO:0007669"/>
    <property type="project" value="InterPro"/>
</dbReference>
<evidence type="ECO:0000259" key="1">
    <source>
        <dbReference type="PROSITE" id="PS50873"/>
    </source>
</evidence>
<organism evidence="2 3">
    <name type="scientific">Populus alba x Populus x berolinensis</name>
    <dbReference type="NCBI Taxonomy" id="444605"/>
    <lineage>
        <taxon>Eukaryota</taxon>
        <taxon>Viridiplantae</taxon>
        <taxon>Streptophyta</taxon>
        <taxon>Embryophyta</taxon>
        <taxon>Tracheophyta</taxon>
        <taxon>Spermatophyta</taxon>
        <taxon>Magnoliopsida</taxon>
        <taxon>eudicotyledons</taxon>
        <taxon>Gunneridae</taxon>
        <taxon>Pentapetalae</taxon>
        <taxon>rosids</taxon>
        <taxon>fabids</taxon>
        <taxon>Malpighiales</taxon>
        <taxon>Salicaceae</taxon>
        <taxon>Saliceae</taxon>
        <taxon>Populus</taxon>
    </lineage>
</organism>
<dbReference type="GO" id="GO:0004601">
    <property type="term" value="F:peroxidase activity"/>
    <property type="evidence" value="ECO:0007669"/>
    <property type="project" value="InterPro"/>
</dbReference>
<dbReference type="Gene3D" id="1.10.420.10">
    <property type="entry name" value="Peroxidase, domain 2"/>
    <property type="match status" value="1"/>
</dbReference>
<keyword evidence="3" id="KW-1185">Reference proteome</keyword>
<proteinExistence type="predicted"/>
<dbReference type="EMBL" id="JAQIZT010000005">
    <property type="protein sequence ID" value="KAJ6996766.1"/>
    <property type="molecule type" value="Genomic_DNA"/>
</dbReference>
<dbReference type="InterPro" id="IPR002016">
    <property type="entry name" value="Haem_peroxidase"/>
</dbReference>
<feature type="domain" description="Plant heme peroxidase family profile" evidence="1">
    <location>
        <begin position="1"/>
        <end position="40"/>
    </location>
</feature>